<dbReference type="PROSITE" id="PS50109">
    <property type="entry name" value="HIS_KIN"/>
    <property type="match status" value="1"/>
</dbReference>
<feature type="transmembrane region" description="Helical" evidence="14">
    <location>
        <begin position="196"/>
        <end position="221"/>
    </location>
</feature>
<evidence type="ECO:0000256" key="6">
    <source>
        <dbReference type="ARBA" id="ARBA00022679"/>
    </source>
</evidence>
<dbReference type="EC" id="2.7.13.3" evidence="3"/>
<evidence type="ECO:0000256" key="10">
    <source>
        <dbReference type="ARBA" id="ARBA00022840"/>
    </source>
</evidence>
<feature type="transmembrane region" description="Helical" evidence="14">
    <location>
        <begin position="114"/>
        <end position="133"/>
    </location>
</feature>
<keyword evidence="13 14" id="KW-0472">Membrane</keyword>
<dbReference type="CDD" id="cd00082">
    <property type="entry name" value="HisKA"/>
    <property type="match status" value="1"/>
</dbReference>
<dbReference type="EMBL" id="LK932402">
    <property type="protein sequence ID" value="CDS87740.1"/>
    <property type="molecule type" value="Genomic_DNA"/>
</dbReference>
<evidence type="ECO:0000313" key="17">
    <source>
        <dbReference type="EMBL" id="CDS85643.1"/>
    </source>
</evidence>
<keyword evidence="9 18" id="KW-0418">Kinase</keyword>
<dbReference type="Pfam" id="PF02518">
    <property type="entry name" value="HATPase_c"/>
    <property type="match status" value="1"/>
</dbReference>
<evidence type="ECO:0000256" key="5">
    <source>
        <dbReference type="ARBA" id="ARBA00022553"/>
    </source>
</evidence>
<dbReference type="InterPro" id="IPR003660">
    <property type="entry name" value="HAMP_dom"/>
</dbReference>
<gene>
    <name evidence="19" type="ORF">BN1095_330057</name>
    <name evidence="17" type="ORF">BN1096_520398</name>
    <name evidence="18" type="ORF">BN1097_630220</name>
</gene>
<protein>
    <recommendedName>
        <fullName evidence="3">histidine kinase</fullName>
        <ecNumber evidence="3">2.7.13.3</ecNumber>
    </recommendedName>
</protein>
<dbReference type="GO" id="GO:0005524">
    <property type="term" value="F:ATP binding"/>
    <property type="evidence" value="ECO:0007669"/>
    <property type="project" value="UniProtKB-KW"/>
</dbReference>
<dbReference type="CDD" id="cd06225">
    <property type="entry name" value="HAMP"/>
    <property type="match status" value="1"/>
</dbReference>
<feature type="transmembrane region" description="Helical" evidence="14">
    <location>
        <begin position="227"/>
        <end position="248"/>
    </location>
</feature>
<evidence type="ECO:0000256" key="4">
    <source>
        <dbReference type="ARBA" id="ARBA00022475"/>
    </source>
</evidence>
<name>A0A069AA29_CLODI</name>
<dbReference type="PANTHER" id="PTHR45528:SF1">
    <property type="entry name" value="SENSOR HISTIDINE KINASE CPXA"/>
    <property type="match status" value="1"/>
</dbReference>
<dbReference type="EMBL" id="LK932994">
    <property type="protein sequence ID" value="CDT13335.1"/>
    <property type="molecule type" value="Genomic_DNA"/>
</dbReference>
<dbReference type="SUPFAM" id="SSF55874">
    <property type="entry name" value="ATPase domain of HSP90 chaperone/DNA topoisomerase II/histidine kinase"/>
    <property type="match status" value="1"/>
</dbReference>
<feature type="domain" description="HAMP" evidence="16">
    <location>
        <begin position="255"/>
        <end position="301"/>
    </location>
</feature>
<evidence type="ECO:0000256" key="8">
    <source>
        <dbReference type="ARBA" id="ARBA00022741"/>
    </source>
</evidence>
<evidence type="ECO:0000256" key="13">
    <source>
        <dbReference type="ARBA" id="ARBA00023136"/>
    </source>
</evidence>
<evidence type="ECO:0000256" key="1">
    <source>
        <dbReference type="ARBA" id="ARBA00000085"/>
    </source>
</evidence>
<evidence type="ECO:0000256" key="2">
    <source>
        <dbReference type="ARBA" id="ARBA00004651"/>
    </source>
</evidence>
<evidence type="ECO:0000259" key="16">
    <source>
        <dbReference type="PROSITE" id="PS50885"/>
    </source>
</evidence>
<evidence type="ECO:0000313" key="19">
    <source>
        <dbReference type="EMBL" id="CDT13335.1"/>
    </source>
</evidence>
<evidence type="ECO:0000256" key="14">
    <source>
        <dbReference type="SAM" id="Phobius"/>
    </source>
</evidence>
<dbReference type="EMBL" id="LK932505">
    <property type="protein sequence ID" value="CDS85643.1"/>
    <property type="molecule type" value="Genomic_DNA"/>
</dbReference>
<dbReference type="InterPro" id="IPR036097">
    <property type="entry name" value="HisK_dim/P_sf"/>
</dbReference>
<keyword evidence="10" id="KW-0067">ATP-binding</keyword>
<evidence type="ECO:0000259" key="15">
    <source>
        <dbReference type="PROSITE" id="PS50109"/>
    </source>
</evidence>
<dbReference type="Pfam" id="PF00672">
    <property type="entry name" value="HAMP"/>
    <property type="match status" value="1"/>
</dbReference>
<comment type="catalytic activity">
    <reaction evidence="1">
        <text>ATP + protein L-histidine = ADP + protein N-phospho-L-histidine.</text>
        <dbReference type="EC" id="2.7.13.3"/>
    </reaction>
</comment>
<evidence type="ECO:0000313" key="18">
    <source>
        <dbReference type="EMBL" id="CDS87740.1"/>
    </source>
</evidence>
<dbReference type="FunFam" id="1.10.287.130:FF:000008">
    <property type="entry name" value="Two-component sensor histidine kinase"/>
    <property type="match status" value="1"/>
</dbReference>
<sequence>MVTKLKNLIINDSKAKFILLLLLFLLVSILFEAVYDLNNNFSYNINCYYKEFALPYFYFFGTPVHLSKAELEFVCIGIILSSFLLTILCFTLYKKNKQTKVKFLENVISLFSKVKIELTLILTLVLLTVRFHAFTSNKMFYNTNLIIYNFIIISIVYIIYENIKYNNYNLKDMSITYVFFSNLLSMYNKKTINKKLAIVFLISIVVQAIIQYLVLIFFMYIYYADAIAIVILFTLVNTVFHFYIYNFLSVKFNYINNISKNIKNIENGNLKYKLEVIGDDEISTLAKSINNITGGLETAVDANIKNERMKAELITNVSHDLKTPLTSILSYVDMLKNNDFDRETINDYINILDKKSQRLKLLIDDIFEASKLSSGDVEFNITKTDIRELLIQSIVEFEDKIQNSSLDFIIETPEYAVFTMIDGKKTWRVFENLICNILKYSMPNTRVYIDMFIKEENIILTFKNISNDKLNLKPEELIERFRRGDISRKTDGSGLGLSIAQNIIELENAHMEIIIDADLFKVMLTFRRVN</sequence>
<proteinExistence type="predicted"/>
<keyword evidence="12" id="KW-0902">Two-component regulatory system</keyword>
<dbReference type="SMART" id="SM00388">
    <property type="entry name" value="HisKA"/>
    <property type="match status" value="1"/>
</dbReference>
<evidence type="ECO:0000256" key="3">
    <source>
        <dbReference type="ARBA" id="ARBA00012438"/>
    </source>
</evidence>
<feature type="transmembrane region" description="Helical" evidence="14">
    <location>
        <begin position="71"/>
        <end position="93"/>
    </location>
</feature>
<accession>A0A069AA29</accession>
<dbReference type="GO" id="GO:0000155">
    <property type="term" value="F:phosphorelay sensor kinase activity"/>
    <property type="evidence" value="ECO:0007669"/>
    <property type="project" value="InterPro"/>
</dbReference>
<dbReference type="CDD" id="cd16923">
    <property type="entry name" value="HATPase_VanS-like"/>
    <property type="match status" value="1"/>
</dbReference>
<keyword evidence="11 14" id="KW-1133">Transmembrane helix</keyword>
<dbReference type="InterPro" id="IPR003594">
    <property type="entry name" value="HATPase_dom"/>
</dbReference>
<keyword evidence="7 14" id="KW-0812">Transmembrane</keyword>
<evidence type="ECO:0000256" key="9">
    <source>
        <dbReference type="ARBA" id="ARBA00022777"/>
    </source>
</evidence>
<evidence type="ECO:0000256" key="7">
    <source>
        <dbReference type="ARBA" id="ARBA00022692"/>
    </source>
</evidence>
<dbReference type="Gene3D" id="3.30.565.10">
    <property type="entry name" value="Histidine kinase-like ATPase, C-terminal domain"/>
    <property type="match status" value="1"/>
</dbReference>
<dbReference type="Pfam" id="PF00512">
    <property type="entry name" value="HisKA"/>
    <property type="match status" value="1"/>
</dbReference>
<dbReference type="InterPro" id="IPR005467">
    <property type="entry name" value="His_kinase_dom"/>
</dbReference>
<evidence type="ECO:0000256" key="12">
    <source>
        <dbReference type="ARBA" id="ARBA00023012"/>
    </source>
</evidence>
<dbReference type="InterPro" id="IPR003661">
    <property type="entry name" value="HisK_dim/P_dom"/>
</dbReference>
<feature type="transmembrane region" description="Helical" evidence="14">
    <location>
        <begin position="139"/>
        <end position="160"/>
    </location>
</feature>
<dbReference type="SUPFAM" id="SSF158472">
    <property type="entry name" value="HAMP domain-like"/>
    <property type="match status" value="1"/>
</dbReference>
<evidence type="ECO:0000256" key="11">
    <source>
        <dbReference type="ARBA" id="ARBA00022989"/>
    </source>
</evidence>
<dbReference type="PROSITE" id="PS50885">
    <property type="entry name" value="HAMP"/>
    <property type="match status" value="1"/>
</dbReference>
<reference evidence="18" key="1">
    <citation type="submission" date="2014-07" db="EMBL/GenBank/DDBJ databases">
        <authorList>
            <person name="Monot Marc"/>
        </authorList>
    </citation>
    <scope>NUCLEOTIDE SEQUENCE</scope>
    <source>
        <strain evidence="19">7032989</strain>
        <strain evidence="18">7032994</strain>
    </source>
</reference>
<dbReference type="AlphaFoldDB" id="A0A069AA29"/>
<dbReference type="SUPFAM" id="SSF47384">
    <property type="entry name" value="Homodimeric domain of signal transducing histidine kinase"/>
    <property type="match status" value="1"/>
</dbReference>
<comment type="subcellular location">
    <subcellularLocation>
        <location evidence="2">Cell membrane</location>
        <topology evidence="2">Multi-pass membrane protein</topology>
    </subcellularLocation>
</comment>
<keyword evidence="8" id="KW-0547">Nucleotide-binding</keyword>
<keyword evidence="4" id="KW-1003">Cell membrane</keyword>
<feature type="domain" description="Histidine kinase" evidence="15">
    <location>
        <begin position="316"/>
        <end position="513"/>
    </location>
</feature>
<dbReference type="PANTHER" id="PTHR45528">
    <property type="entry name" value="SENSOR HISTIDINE KINASE CPXA"/>
    <property type="match status" value="1"/>
</dbReference>
<dbReference type="Gene3D" id="1.10.287.130">
    <property type="match status" value="1"/>
</dbReference>
<dbReference type="Gene3D" id="6.10.340.10">
    <property type="match status" value="1"/>
</dbReference>
<organism evidence="18">
    <name type="scientific">Clostridioides difficile</name>
    <name type="common">Peptoclostridium difficile</name>
    <dbReference type="NCBI Taxonomy" id="1496"/>
    <lineage>
        <taxon>Bacteria</taxon>
        <taxon>Bacillati</taxon>
        <taxon>Bacillota</taxon>
        <taxon>Clostridia</taxon>
        <taxon>Peptostreptococcales</taxon>
        <taxon>Peptostreptococcaceae</taxon>
        <taxon>Clostridioides</taxon>
    </lineage>
</organism>
<dbReference type="RefSeq" id="WP_032511890.1">
    <property type="nucleotide sequence ID" value="NZ_BBYB01000197.1"/>
</dbReference>
<dbReference type="InterPro" id="IPR050398">
    <property type="entry name" value="HssS/ArlS-like"/>
</dbReference>
<dbReference type="InterPro" id="IPR036890">
    <property type="entry name" value="HATPase_C_sf"/>
</dbReference>
<keyword evidence="5" id="KW-0597">Phosphoprotein</keyword>
<keyword evidence="6" id="KW-0808">Transferase</keyword>
<dbReference type="GO" id="GO:0005886">
    <property type="term" value="C:plasma membrane"/>
    <property type="evidence" value="ECO:0007669"/>
    <property type="project" value="UniProtKB-SubCell"/>
</dbReference>